<keyword evidence="3 6" id="KW-0479">Metal-binding</keyword>
<evidence type="ECO:0000256" key="1">
    <source>
        <dbReference type="ARBA" id="ARBA00009175"/>
    </source>
</evidence>
<dbReference type="GO" id="GO:0046872">
    <property type="term" value="F:metal ion binding"/>
    <property type="evidence" value="ECO:0007669"/>
    <property type="project" value="UniProtKB-KW"/>
</dbReference>
<dbReference type="PIRSF" id="PIRSF004846">
    <property type="entry name" value="ModA"/>
    <property type="match status" value="1"/>
</dbReference>
<dbReference type="SUPFAM" id="SSF53850">
    <property type="entry name" value="Periplasmic binding protein-like II"/>
    <property type="match status" value="1"/>
</dbReference>
<evidence type="ECO:0000256" key="3">
    <source>
        <dbReference type="ARBA" id="ARBA00022723"/>
    </source>
</evidence>
<dbReference type="OrthoDB" id="9785015at2"/>
<name>A0A372ISM4_9BACT</name>
<dbReference type="Gene3D" id="3.40.190.10">
    <property type="entry name" value="Periplasmic binding protein-like II"/>
    <property type="match status" value="2"/>
</dbReference>
<dbReference type="NCBIfam" id="TIGR01256">
    <property type="entry name" value="modA"/>
    <property type="match status" value="1"/>
</dbReference>
<reference evidence="7 8" key="1">
    <citation type="submission" date="2018-08" db="EMBL/GenBank/DDBJ databases">
        <title>Acidipila sp. 4G-K13, an acidobacterium isolated from forest soil.</title>
        <authorList>
            <person name="Gao Z.-H."/>
            <person name="Qiu L.-H."/>
        </authorList>
    </citation>
    <scope>NUCLEOTIDE SEQUENCE [LARGE SCALE GENOMIC DNA]</scope>
    <source>
        <strain evidence="7 8">4G-K13</strain>
    </source>
</reference>
<accession>A0A372ISM4</accession>
<feature type="binding site" evidence="6">
    <location>
        <position position="47"/>
    </location>
    <ligand>
        <name>molybdate</name>
        <dbReference type="ChEBI" id="CHEBI:36264"/>
    </ligand>
</feature>
<keyword evidence="4" id="KW-0732">Signal</keyword>
<organism evidence="7 8">
    <name type="scientific">Paracidobacterium acidisoli</name>
    <dbReference type="NCBI Taxonomy" id="2303751"/>
    <lineage>
        <taxon>Bacteria</taxon>
        <taxon>Pseudomonadati</taxon>
        <taxon>Acidobacteriota</taxon>
        <taxon>Terriglobia</taxon>
        <taxon>Terriglobales</taxon>
        <taxon>Acidobacteriaceae</taxon>
        <taxon>Paracidobacterium</taxon>
    </lineage>
</organism>
<dbReference type="EMBL" id="QVQT01000002">
    <property type="protein sequence ID" value="RFU17932.1"/>
    <property type="molecule type" value="Genomic_DNA"/>
</dbReference>
<dbReference type="CDD" id="cd13539">
    <property type="entry name" value="PBP2_AvModA"/>
    <property type="match status" value="1"/>
</dbReference>
<keyword evidence="2 6" id="KW-0500">Molybdenum</keyword>
<protein>
    <submittedName>
        <fullName evidence="7">Molybdate ABC transporter substrate-binding protein</fullName>
    </submittedName>
</protein>
<dbReference type="InterPro" id="IPR050682">
    <property type="entry name" value="ModA/WtpA"/>
</dbReference>
<dbReference type="GO" id="GO:0030973">
    <property type="term" value="F:molybdate ion binding"/>
    <property type="evidence" value="ECO:0007669"/>
    <property type="project" value="InterPro"/>
</dbReference>
<evidence type="ECO:0000313" key="8">
    <source>
        <dbReference type="Proteomes" id="UP000264702"/>
    </source>
</evidence>
<dbReference type="FunFam" id="3.40.190.10:FF:000035">
    <property type="entry name" value="Molybdate ABC transporter substrate-binding protein"/>
    <property type="match status" value="1"/>
</dbReference>
<dbReference type="AlphaFoldDB" id="A0A372ISM4"/>
<comment type="subunit">
    <text evidence="5">The complex is composed of two ATP-binding proteins (ModC), two transmembrane proteins (ModB) and a solute-binding protein (ModA).</text>
</comment>
<evidence type="ECO:0000256" key="2">
    <source>
        <dbReference type="ARBA" id="ARBA00022505"/>
    </source>
</evidence>
<sequence>MGVFPQAHAQQTLRIAAAADLQPVLPPVLAQFEKQTGIHTEASYQSSATLATQIINGAPFDLFLAADLSFPQKVIDAGRAEESQPLPYARGTLVLWTRNDSPFTHLSLNTLRDPALKTIAIANAGHAPYGRAAQAALTHLGMLDTLRPKLVIAENIAQTAQYAESGNAQIGLLSLTSALTPRLQSTGHYIEVPADDYPPILQGAVVIKGSANAETAHRFLTFFTSPAVGRELAVSGLQPVSH</sequence>
<feature type="binding site" evidence="6">
    <location>
        <position position="156"/>
    </location>
    <ligand>
        <name>molybdate</name>
        <dbReference type="ChEBI" id="CHEBI:36264"/>
    </ligand>
</feature>
<dbReference type="Pfam" id="PF13531">
    <property type="entry name" value="SBP_bac_11"/>
    <property type="match status" value="1"/>
</dbReference>
<dbReference type="GO" id="GO:0015689">
    <property type="term" value="P:molybdate ion transport"/>
    <property type="evidence" value="ECO:0007669"/>
    <property type="project" value="InterPro"/>
</dbReference>
<keyword evidence="8" id="KW-1185">Reference proteome</keyword>
<dbReference type="InterPro" id="IPR005950">
    <property type="entry name" value="ModA"/>
</dbReference>
<gene>
    <name evidence="7" type="primary">modA</name>
    <name evidence="7" type="ORF">D0Y96_04435</name>
</gene>
<evidence type="ECO:0000313" key="7">
    <source>
        <dbReference type="EMBL" id="RFU17932.1"/>
    </source>
</evidence>
<proteinExistence type="inferred from homology"/>
<dbReference type="PANTHER" id="PTHR30632:SF14">
    <property type="entry name" value="TUNGSTATE_MOLYBDATE_CHROMATE-BINDING PROTEIN MODA"/>
    <property type="match status" value="1"/>
</dbReference>
<evidence type="ECO:0000256" key="4">
    <source>
        <dbReference type="ARBA" id="ARBA00022729"/>
    </source>
</evidence>
<dbReference type="GO" id="GO:1901359">
    <property type="term" value="F:tungstate binding"/>
    <property type="evidence" value="ECO:0007669"/>
    <property type="project" value="UniProtKB-ARBA"/>
</dbReference>
<dbReference type="PANTHER" id="PTHR30632">
    <property type="entry name" value="MOLYBDATE-BINDING PERIPLASMIC PROTEIN"/>
    <property type="match status" value="1"/>
</dbReference>
<evidence type="ECO:0000256" key="5">
    <source>
        <dbReference type="ARBA" id="ARBA00062515"/>
    </source>
</evidence>
<comment type="similarity">
    <text evidence="1">Belongs to the bacterial solute-binding protein ModA family.</text>
</comment>
<dbReference type="InterPro" id="IPR044084">
    <property type="entry name" value="AvModA-like_subst-bd"/>
</dbReference>
<dbReference type="Proteomes" id="UP000264702">
    <property type="component" value="Unassembled WGS sequence"/>
</dbReference>
<comment type="caution">
    <text evidence="7">The sequence shown here is derived from an EMBL/GenBank/DDBJ whole genome shotgun (WGS) entry which is preliminary data.</text>
</comment>
<evidence type="ECO:0000256" key="6">
    <source>
        <dbReference type="PIRSR" id="PIRSR004846-1"/>
    </source>
</evidence>